<dbReference type="Proteomes" id="UP000019260">
    <property type="component" value="Chromosome"/>
</dbReference>
<dbReference type="EMBL" id="CP006720">
    <property type="protein sequence ID" value="AHI57833.1"/>
    <property type="molecule type" value="Genomic_DNA"/>
</dbReference>
<sequence>MIDKLFQQKRNEKVAKQEKLAILKQENEAKLNSLLDKASQETNSDSETR</sequence>
<dbReference type="HOGENOM" id="CLU_3140852_0_0_14"/>
<accession>W6AKK1</accession>
<dbReference type="KEGG" id="smia:P344_02430"/>
<gene>
    <name evidence="1" type="ORF">P344_02430</name>
</gene>
<dbReference type="AlphaFoldDB" id="W6AKK1"/>
<name>W6AKK1_9MOLU</name>
<dbReference type="RefSeq" id="WP_156028515.1">
    <property type="nucleotide sequence ID" value="NZ_CP002082.1"/>
</dbReference>
<evidence type="ECO:0000313" key="1">
    <source>
        <dbReference type="EMBL" id="AHI57833.1"/>
    </source>
</evidence>
<reference evidence="1 2" key="1">
    <citation type="submission" date="2013-09" db="EMBL/GenBank/DDBJ databases">
        <title>Complete genome sequence of Spiroplasma mirum suckling mouse cataract agent.</title>
        <authorList>
            <person name="Landry C.A."/>
            <person name="Bastian F.O."/>
            <person name="Thune R.L."/>
        </authorList>
    </citation>
    <scope>NUCLEOTIDE SEQUENCE [LARGE SCALE GENOMIC DNA]</scope>
    <source>
        <strain evidence="1 2">SMCA</strain>
    </source>
</reference>
<evidence type="ECO:0000313" key="2">
    <source>
        <dbReference type="Proteomes" id="UP000019260"/>
    </source>
</evidence>
<organism evidence="1 2">
    <name type="scientific">Spiroplasma mirum ATCC 29335</name>
    <dbReference type="NCBI Taxonomy" id="838561"/>
    <lineage>
        <taxon>Bacteria</taxon>
        <taxon>Bacillati</taxon>
        <taxon>Mycoplasmatota</taxon>
        <taxon>Mollicutes</taxon>
        <taxon>Entomoplasmatales</taxon>
        <taxon>Spiroplasmataceae</taxon>
        <taxon>Spiroplasma</taxon>
    </lineage>
</organism>
<protein>
    <submittedName>
        <fullName evidence="1">Uncharacterized protein</fullName>
    </submittedName>
</protein>
<dbReference type="PATRIC" id="fig|838561.3.peg.467"/>
<dbReference type="OrthoDB" id="9970627at2"/>
<keyword evidence="2" id="KW-1185">Reference proteome</keyword>
<proteinExistence type="predicted"/>